<feature type="site" description="Participates in a stacking interaction with the thymidine ring of dTDP-4-oxo-6-deoxyglucose" evidence="6">
    <location>
        <position position="138"/>
    </location>
</feature>
<dbReference type="GO" id="GO:0008830">
    <property type="term" value="F:dTDP-4-dehydrorhamnose 3,5-epimerase activity"/>
    <property type="evidence" value="ECO:0007669"/>
    <property type="project" value="UniProtKB-UniRule"/>
</dbReference>
<dbReference type="UniPathway" id="UPA00124"/>
<protein>
    <recommendedName>
        <fullName evidence="4 7">dTDP-4-dehydrorhamnose 3,5-epimerase</fullName>
        <ecNumber evidence="3 7">5.1.3.13</ecNumber>
    </recommendedName>
    <alternativeName>
        <fullName evidence="7">Thymidine diphospho-4-keto-rhamnose 3,5-epimerase</fullName>
    </alternativeName>
</protein>
<evidence type="ECO:0000313" key="9">
    <source>
        <dbReference type="Proteomes" id="UP000322918"/>
    </source>
</evidence>
<organism evidence="8 9">
    <name type="scientific">Arcticibacter tournemirensis</name>
    <dbReference type="NCBI Taxonomy" id="699437"/>
    <lineage>
        <taxon>Bacteria</taxon>
        <taxon>Pseudomonadati</taxon>
        <taxon>Bacteroidota</taxon>
        <taxon>Sphingobacteriia</taxon>
        <taxon>Sphingobacteriales</taxon>
        <taxon>Sphingobacteriaceae</taxon>
        <taxon>Arcticibacter</taxon>
    </lineage>
</organism>
<dbReference type="Gene3D" id="2.60.120.10">
    <property type="entry name" value="Jelly Rolls"/>
    <property type="match status" value="1"/>
</dbReference>
<evidence type="ECO:0000256" key="2">
    <source>
        <dbReference type="ARBA" id="ARBA00001997"/>
    </source>
</evidence>
<sequence>MELITTPLEGCYIIKPAVFPDPRGYFFESFNEQRFNEKTGLNIHFVQDNQSMSSYGVLRGLHFQKGEHAQAKLVRVLKGEVLDVAVDLRRGSATYGQHYSVVLSEENKLQFFIPRGFAHGFVVLSEQAEFFYKCDNYYNKASEGGLHYADPALNIDWQVPAEQLLVSDKDLVLPGLDLL</sequence>
<evidence type="ECO:0000256" key="5">
    <source>
        <dbReference type="PIRSR" id="PIRSR600888-1"/>
    </source>
</evidence>
<dbReference type="GO" id="GO:0005829">
    <property type="term" value="C:cytosol"/>
    <property type="evidence" value="ECO:0007669"/>
    <property type="project" value="TreeGrafter"/>
</dbReference>
<dbReference type="AlphaFoldDB" id="A0A5M9H5W4"/>
<keyword evidence="9" id="KW-1185">Reference proteome</keyword>
<name>A0A5M9H5W4_9SPHI</name>
<proteinExistence type="inferred from homology"/>
<dbReference type="InterPro" id="IPR000888">
    <property type="entry name" value="RmlC-like"/>
</dbReference>
<comment type="function">
    <text evidence="2 7">Catalyzes the epimerization of the C3' and C5'positions of dTDP-6-deoxy-D-xylo-4-hexulose, forming dTDP-6-deoxy-L-lyxo-4-hexulose.</text>
</comment>
<dbReference type="RefSeq" id="WP_141814065.1">
    <property type="nucleotide sequence ID" value="NZ_VFPL01000001.1"/>
</dbReference>
<feature type="active site" description="Proton acceptor" evidence="5">
    <location>
        <position position="62"/>
    </location>
</feature>
<evidence type="ECO:0000313" key="8">
    <source>
        <dbReference type="EMBL" id="KAA8482040.1"/>
    </source>
</evidence>
<evidence type="ECO:0000256" key="6">
    <source>
        <dbReference type="PIRSR" id="PIRSR600888-3"/>
    </source>
</evidence>
<dbReference type="GO" id="GO:0019305">
    <property type="term" value="P:dTDP-rhamnose biosynthetic process"/>
    <property type="evidence" value="ECO:0007669"/>
    <property type="project" value="UniProtKB-UniRule"/>
</dbReference>
<keyword evidence="7 8" id="KW-0413">Isomerase</keyword>
<accession>A0A5M9H5W4</accession>
<dbReference type="SUPFAM" id="SSF51182">
    <property type="entry name" value="RmlC-like cupins"/>
    <property type="match status" value="1"/>
</dbReference>
<feature type="active site" description="Proton donor" evidence="5">
    <location>
        <position position="132"/>
    </location>
</feature>
<dbReference type="PANTHER" id="PTHR21047:SF2">
    <property type="entry name" value="THYMIDINE DIPHOSPHO-4-KETO-RHAMNOSE 3,5-EPIMERASE"/>
    <property type="match status" value="1"/>
</dbReference>
<comment type="catalytic activity">
    <reaction evidence="1 7">
        <text>dTDP-4-dehydro-6-deoxy-alpha-D-glucose = dTDP-4-dehydro-beta-L-rhamnose</text>
        <dbReference type="Rhea" id="RHEA:16969"/>
        <dbReference type="ChEBI" id="CHEBI:57649"/>
        <dbReference type="ChEBI" id="CHEBI:62830"/>
        <dbReference type="EC" id="5.1.3.13"/>
    </reaction>
</comment>
<evidence type="ECO:0000256" key="3">
    <source>
        <dbReference type="ARBA" id="ARBA00012098"/>
    </source>
</evidence>
<dbReference type="OrthoDB" id="9800680at2"/>
<dbReference type="InterPro" id="IPR014710">
    <property type="entry name" value="RmlC-like_jellyroll"/>
</dbReference>
<dbReference type="NCBIfam" id="TIGR01221">
    <property type="entry name" value="rmlC"/>
    <property type="match status" value="1"/>
</dbReference>
<dbReference type="Proteomes" id="UP000322918">
    <property type="component" value="Unassembled WGS sequence"/>
</dbReference>
<dbReference type="Pfam" id="PF00908">
    <property type="entry name" value="dTDP_sugar_isom"/>
    <property type="match status" value="1"/>
</dbReference>
<dbReference type="InterPro" id="IPR011051">
    <property type="entry name" value="RmlC_Cupin_sf"/>
</dbReference>
<comment type="subunit">
    <text evidence="7">Homodimer.</text>
</comment>
<dbReference type="EC" id="5.1.3.13" evidence="3 7"/>
<reference evidence="8 9" key="1">
    <citation type="submission" date="2019-09" db="EMBL/GenBank/DDBJ databases">
        <title>Pararcticibacter amylolyticus gen. nov., sp. nov., isolated from a rottenly hemp rope, and reclassification of Pedobacter tournemirensis as Pararcticibacter tournemirensis comb. nov.</title>
        <authorList>
            <person name="Cai Y."/>
        </authorList>
    </citation>
    <scope>NUCLEOTIDE SEQUENCE [LARGE SCALE GENOMIC DNA]</scope>
    <source>
        <strain evidence="8 9">TF5-37.2-LB10</strain>
    </source>
</reference>
<evidence type="ECO:0000256" key="7">
    <source>
        <dbReference type="RuleBase" id="RU364069"/>
    </source>
</evidence>
<comment type="pathway">
    <text evidence="7">Carbohydrate biosynthesis; dTDP-L-rhamnose biosynthesis.</text>
</comment>
<gene>
    <name evidence="8" type="primary">rfbC</name>
    <name evidence="8" type="ORF">F1649_12935</name>
</gene>
<dbReference type="GO" id="GO:0000271">
    <property type="term" value="P:polysaccharide biosynthetic process"/>
    <property type="evidence" value="ECO:0007669"/>
    <property type="project" value="TreeGrafter"/>
</dbReference>
<dbReference type="CDD" id="cd00438">
    <property type="entry name" value="cupin_RmlC"/>
    <property type="match status" value="1"/>
</dbReference>
<comment type="caution">
    <text evidence="8">The sequence shown here is derived from an EMBL/GenBank/DDBJ whole genome shotgun (WGS) entry which is preliminary data.</text>
</comment>
<dbReference type="EMBL" id="VWNE01000019">
    <property type="protein sequence ID" value="KAA8482040.1"/>
    <property type="molecule type" value="Genomic_DNA"/>
</dbReference>
<dbReference type="PANTHER" id="PTHR21047">
    <property type="entry name" value="DTDP-6-DEOXY-D-GLUCOSE-3,5 EPIMERASE"/>
    <property type="match status" value="1"/>
</dbReference>
<evidence type="ECO:0000256" key="1">
    <source>
        <dbReference type="ARBA" id="ARBA00001298"/>
    </source>
</evidence>
<comment type="similarity">
    <text evidence="7">Belongs to the dTDP-4-dehydrorhamnose 3,5-epimerase family.</text>
</comment>
<evidence type="ECO:0000256" key="4">
    <source>
        <dbReference type="ARBA" id="ARBA00019595"/>
    </source>
</evidence>